<keyword evidence="2" id="KW-1185">Reference proteome</keyword>
<dbReference type="EMBL" id="LHXO01000012">
    <property type="protein sequence ID" value="KXA95559.1"/>
    <property type="molecule type" value="Genomic_DNA"/>
</dbReference>
<evidence type="ECO:0000313" key="2">
    <source>
        <dbReference type="Proteomes" id="UP000070284"/>
    </source>
</evidence>
<organism evidence="1 2">
    <name type="scientific">candidate division MSBL1 archaeon SCGC-AAA259E19</name>
    <dbReference type="NCBI Taxonomy" id="1698264"/>
    <lineage>
        <taxon>Archaea</taxon>
        <taxon>Methanobacteriati</taxon>
        <taxon>Methanobacteriota</taxon>
        <taxon>candidate division MSBL1</taxon>
    </lineage>
</organism>
<dbReference type="Proteomes" id="UP000070284">
    <property type="component" value="Unassembled WGS sequence"/>
</dbReference>
<proteinExistence type="predicted"/>
<protein>
    <submittedName>
        <fullName evidence="1">Uncharacterized protein</fullName>
    </submittedName>
</protein>
<gene>
    <name evidence="1" type="ORF">AKJ65_01560</name>
</gene>
<comment type="caution">
    <text evidence="1">The sequence shown here is derived from an EMBL/GenBank/DDBJ whole genome shotgun (WGS) entry which is preliminary data.</text>
</comment>
<accession>A0A133UN00</accession>
<sequence length="77" mass="8889">MGLVKIFSKKELKGRKKESKRFLGFILDRRFLTFLDKVKDTTGFNRLESIRMALMEKLEGLGLVSNVIKNDLKGGQR</sequence>
<reference evidence="1 2" key="1">
    <citation type="journal article" date="2016" name="Sci. Rep.">
        <title>Metabolic traits of an uncultured archaeal lineage -MSBL1- from brine pools of the Red Sea.</title>
        <authorList>
            <person name="Mwirichia R."/>
            <person name="Alam I."/>
            <person name="Rashid M."/>
            <person name="Vinu M."/>
            <person name="Ba-Alawi W."/>
            <person name="Anthony Kamau A."/>
            <person name="Kamanda Ngugi D."/>
            <person name="Goker M."/>
            <person name="Klenk H.P."/>
            <person name="Bajic V."/>
            <person name="Stingl U."/>
        </authorList>
    </citation>
    <scope>NUCLEOTIDE SEQUENCE [LARGE SCALE GENOMIC DNA]</scope>
    <source>
        <strain evidence="1">SCGC-AAA259E19</strain>
    </source>
</reference>
<name>A0A133UN00_9EURY</name>
<dbReference type="AlphaFoldDB" id="A0A133UN00"/>
<evidence type="ECO:0000313" key="1">
    <source>
        <dbReference type="EMBL" id="KXA95559.1"/>
    </source>
</evidence>